<dbReference type="AlphaFoldDB" id="A0A9P3G8Y6"/>
<feature type="compositionally biased region" description="Basic residues" evidence="1">
    <location>
        <begin position="45"/>
        <end position="55"/>
    </location>
</feature>
<dbReference type="EMBL" id="BPQB01000015">
    <property type="protein sequence ID" value="GJE89999.1"/>
    <property type="molecule type" value="Genomic_DNA"/>
</dbReference>
<dbReference type="OrthoDB" id="3022201at2759"/>
<feature type="region of interest" description="Disordered" evidence="1">
    <location>
        <begin position="37"/>
        <end position="81"/>
    </location>
</feature>
<protein>
    <submittedName>
        <fullName evidence="2">Uncharacterized protein</fullName>
    </submittedName>
</protein>
<comment type="caution">
    <text evidence="2">The sequence shown here is derived from an EMBL/GenBank/DDBJ whole genome shotgun (WGS) entry which is preliminary data.</text>
</comment>
<gene>
    <name evidence="2" type="ORF">PsYK624_061190</name>
</gene>
<reference evidence="2 3" key="1">
    <citation type="submission" date="2021-08" db="EMBL/GenBank/DDBJ databases">
        <title>Draft Genome Sequence of Phanerochaete sordida strain YK-624.</title>
        <authorList>
            <person name="Mori T."/>
            <person name="Dohra H."/>
            <person name="Suzuki T."/>
            <person name="Kawagishi H."/>
            <person name="Hirai H."/>
        </authorList>
    </citation>
    <scope>NUCLEOTIDE SEQUENCE [LARGE SCALE GENOMIC DNA]</scope>
    <source>
        <strain evidence="2 3">YK-624</strain>
    </source>
</reference>
<evidence type="ECO:0000256" key="1">
    <source>
        <dbReference type="SAM" id="MobiDB-lite"/>
    </source>
</evidence>
<organism evidence="2 3">
    <name type="scientific">Phanerochaete sordida</name>
    <dbReference type="NCBI Taxonomy" id="48140"/>
    <lineage>
        <taxon>Eukaryota</taxon>
        <taxon>Fungi</taxon>
        <taxon>Dikarya</taxon>
        <taxon>Basidiomycota</taxon>
        <taxon>Agaricomycotina</taxon>
        <taxon>Agaricomycetes</taxon>
        <taxon>Polyporales</taxon>
        <taxon>Phanerochaetaceae</taxon>
        <taxon>Phanerochaete</taxon>
    </lineage>
</organism>
<proteinExistence type="predicted"/>
<keyword evidence="3" id="KW-1185">Reference proteome</keyword>
<sequence>MSDVPSSMPTGPVEIIVEIIWTDPALKQLDIMPDEPRFKGDKKAWHEKRVRKHAKTNAPKATRARIRKPVHSGGTKPDEPEHITVTYKQRNKDLGAQHVYTDGVTTEDEAEGAQTTFADAMST</sequence>
<evidence type="ECO:0000313" key="3">
    <source>
        <dbReference type="Proteomes" id="UP000703269"/>
    </source>
</evidence>
<dbReference type="Proteomes" id="UP000703269">
    <property type="component" value="Unassembled WGS sequence"/>
</dbReference>
<evidence type="ECO:0000313" key="2">
    <source>
        <dbReference type="EMBL" id="GJE89999.1"/>
    </source>
</evidence>
<accession>A0A9P3G8Y6</accession>
<name>A0A9P3G8Y6_9APHY</name>